<dbReference type="PROSITE" id="PS50005">
    <property type="entry name" value="TPR"/>
    <property type="match status" value="1"/>
</dbReference>
<sequence length="388" mass="43914">MTELNKIARAQRNPIVYLDISIDGEQAGRLVIELRSDVVPLTAENFRSLCTGERGVNHNGTRLHYKGSRFHRAINQFMVQGGDIVRGDGTGGESIYGPNFRDENFKLKHHAGVLSMANEGRPHTNSSQFCITTVPCPHLNGTNVVFGEVLAGLGLVRELQRYGHGDDDRLRVECVIEDCGEITSQHWDVFCRDGTADRLPEYAEDYPDIESIPLIQLMSSIKDVKNSGNCFFGENRYKGAVRKYLKCLRYIDFVKERLENVKDEDQQDSLQEITRMYTLQCNLNLAACYTKLDDHTACIKCCAEVLELNPRNEKALYRRGQAHFAIGNYDAALADLKLADKVSPQNRAVLKLLEEVRLTNKSYNEVQKQRLSKFFREQKEECAAIAGN</sequence>
<dbReference type="InterPro" id="IPR019734">
    <property type="entry name" value="TPR_rpt"/>
</dbReference>
<dbReference type="SUPFAM" id="SSF48452">
    <property type="entry name" value="TPR-like"/>
    <property type="match status" value="1"/>
</dbReference>
<evidence type="ECO:0000256" key="6">
    <source>
        <dbReference type="ARBA" id="ARBA00023235"/>
    </source>
</evidence>
<dbReference type="FunFam" id="1.25.40.10:FF:000029">
    <property type="entry name" value="peptidyl-prolyl cis-trans isomerase D"/>
    <property type="match status" value="1"/>
</dbReference>
<dbReference type="EC" id="5.2.1.8" evidence="2"/>
<dbReference type="Pfam" id="PF13181">
    <property type="entry name" value="TPR_8"/>
    <property type="match status" value="2"/>
</dbReference>
<dbReference type="InterPro" id="IPR002130">
    <property type="entry name" value="Cyclophilin-type_PPIase_dom"/>
</dbReference>
<dbReference type="SUPFAM" id="SSF50891">
    <property type="entry name" value="Cyclophilin-like"/>
    <property type="match status" value="1"/>
</dbReference>
<dbReference type="PANTHER" id="PTHR11071:SF561">
    <property type="entry name" value="PEPTIDYL-PROLYL CIS-TRANS ISOMERASE D-RELATED"/>
    <property type="match status" value="1"/>
</dbReference>
<evidence type="ECO:0000259" key="8">
    <source>
        <dbReference type="PROSITE" id="PS50072"/>
    </source>
</evidence>
<dbReference type="Gene3D" id="1.25.40.10">
    <property type="entry name" value="Tetratricopeptide repeat domain"/>
    <property type="match status" value="1"/>
</dbReference>
<evidence type="ECO:0000313" key="9">
    <source>
        <dbReference type="EMBL" id="KAG6456281.1"/>
    </source>
</evidence>
<proteinExistence type="predicted"/>
<keyword evidence="4 7" id="KW-0802">TPR repeat</keyword>
<comment type="caution">
    <text evidence="9">The sequence shown here is derived from an EMBL/GenBank/DDBJ whole genome shotgun (WGS) entry which is preliminary data.</text>
</comment>
<feature type="domain" description="PPIase cyclophilin-type" evidence="8">
    <location>
        <begin position="17"/>
        <end position="181"/>
    </location>
</feature>
<gene>
    <name evidence="9" type="ORF">O3G_MSEX009642</name>
</gene>
<reference evidence="9" key="2">
    <citation type="submission" date="2020-12" db="EMBL/GenBank/DDBJ databases">
        <authorList>
            <person name="Kanost M."/>
        </authorList>
    </citation>
    <scope>NUCLEOTIDE SEQUENCE</scope>
</reference>
<keyword evidence="3" id="KW-0677">Repeat</keyword>
<reference evidence="9" key="1">
    <citation type="journal article" date="2016" name="Insect Biochem. Mol. Biol.">
        <title>Multifaceted biological insights from a draft genome sequence of the tobacco hornworm moth, Manduca sexta.</title>
        <authorList>
            <person name="Kanost M.R."/>
            <person name="Arrese E.L."/>
            <person name="Cao X."/>
            <person name="Chen Y.R."/>
            <person name="Chellapilla S."/>
            <person name="Goldsmith M.R."/>
            <person name="Grosse-Wilde E."/>
            <person name="Heckel D.G."/>
            <person name="Herndon N."/>
            <person name="Jiang H."/>
            <person name="Papanicolaou A."/>
            <person name="Qu J."/>
            <person name="Soulages J.L."/>
            <person name="Vogel H."/>
            <person name="Walters J."/>
            <person name="Waterhouse R.M."/>
            <person name="Ahn S.J."/>
            <person name="Almeida F.C."/>
            <person name="An C."/>
            <person name="Aqrawi P."/>
            <person name="Bretschneider A."/>
            <person name="Bryant W.B."/>
            <person name="Bucks S."/>
            <person name="Chao H."/>
            <person name="Chevignon G."/>
            <person name="Christen J.M."/>
            <person name="Clarke D.F."/>
            <person name="Dittmer N.T."/>
            <person name="Ferguson L.C.F."/>
            <person name="Garavelou S."/>
            <person name="Gordon K.H.J."/>
            <person name="Gunaratna R.T."/>
            <person name="Han Y."/>
            <person name="Hauser F."/>
            <person name="He Y."/>
            <person name="Heidel-Fischer H."/>
            <person name="Hirsh A."/>
            <person name="Hu Y."/>
            <person name="Jiang H."/>
            <person name="Kalra D."/>
            <person name="Klinner C."/>
            <person name="Konig C."/>
            <person name="Kovar C."/>
            <person name="Kroll A.R."/>
            <person name="Kuwar S.S."/>
            <person name="Lee S.L."/>
            <person name="Lehman R."/>
            <person name="Li K."/>
            <person name="Li Z."/>
            <person name="Liang H."/>
            <person name="Lovelace S."/>
            <person name="Lu Z."/>
            <person name="Mansfield J.H."/>
            <person name="McCulloch K.J."/>
            <person name="Mathew T."/>
            <person name="Morton B."/>
            <person name="Muzny D.M."/>
            <person name="Neunemann D."/>
            <person name="Ongeri F."/>
            <person name="Pauchet Y."/>
            <person name="Pu L.L."/>
            <person name="Pyrousis I."/>
            <person name="Rao X.J."/>
            <person name="Redding A."/>
            <person name="Roesel C."/>
            <person name="Sanchez-Gracia A."/>
            <person name="Schaack S."/>
            <person name="Shukla A."/>
            <person name="Tetreau G."/>
            <person name="Wang Y."/>
            <person name="Xiong G.H."/>
            <person name="Traut W."/>
            <person name="Walsh T.K."/>
            <person name="Worley K.C."/>
            <person name="Wu D."/>
            <person name="Wu W."/>
            <person name="Wu Y.Q."/>
            <person name="Zhang X."/>
            <person name="Zou Z."/>
            <person name="Zucker H."/>
            <person name="Briscoe A.D."/>
            <person name="Burmester T."/>
            <person name="Clem R.J."/>
            <person name="Feyereisen R."/>
            <person name="Grimmelikhuijzen C.J.P."/>
            <person name="Hamodrakas S.J."/>
            <person name="Hansson B.S."/>
            <person name="Huguet E."/>
            <person name="Jermiin L.S."/>
            <person name="Lan Q."/>
            <person name="Lehman H.K."/>
            <person name="Lorenzen M."/>
            <person name="Merzendorfer H."/>
            <person name="Michalopoulos I."/>
            <person name="Morton D.B."/>
            <person name="Muthukrishnan S."/>
            <person name="Oakeshott J.G."/>
            <person name="Palmer W."/>
            <person name="Park Y."/>
            <person name="Passarelli A.L."/>
            <person name="Rozas J."/>
            <person name="Schwartz L.M."/>
            <person name="Smith W."/>
            <person name="Southgate A."/>
            <person name="Vilcinskas A."/>
            <person name="Vogt R."/>
            <person name="Wang P."/>
            <person name="Werren J."/>
            <person name="Yu X.Q."/>
            <person name="Zhou J.J."/>
            <person name="Brown S.J."/>
            <person name="Scherer S.E."/>
            <person name="Richards S."/>
            <person name="Blissard G.W."/>
        </authorList>
    </citation>
    <scope>NUCLEOTIDE SEQUENCE</scope>
</reference>
<accession>A0A921ZF26</accession>
<dbReference type="AlphaFoldDB" id="A0A921ZF26"/>
<evidence type="ECO:0000256" key="5">
    <source>
        <dbReference type="ARBA" id="ARBA00023110"/>
    </source>
</evidence>
<evidence type="ECO:0000256" key="7">
    <source>
        <dbReference type="PROSITE-ProRule" id="PRU00339"/>
    </source>
</evidence>
<dbReference type="PANTHER" id="PTHR11071">
    <property type="entry name" value="PEPTIDYL-PROLYL CIS-TRANS ISOMERASE"/>
    <property type="match status" value="1"/>
</dbReference>
<dbReference type="SMART" id="SM00028">
    <property type="entry name" value="TPR"/>
    <property type="match status" value="3"/>
</dbReference>
<feature type="repeat" description="TPR" evidence="7">
    <location>
        <begin position="313"/>
        <end position="346"/>
    </location>
</feature>
<evidence type="ECO:0000256" key="4">
    <source>
        <dbReference type="ARBA" id="ARBA00022803"/>
    </source>
</evidence>
<dbReference type="GO" id="GO:0003755">
    <property type="term" value="F:peptidyl-prolyl cis-trans isomerase activity"/>
    <property type="evidence" value="ECO:0007669"/>
    <property type="project" value="UniProtKB-KW"/>
</dbReference>
<evidence type="ECO:0000256" key="2">
    <source>
        <dbReference type="ARBA" id="ARBA00013194"/>
    </source>
</evidence>
<protein>
    <recommendedName>
        <fullName evidence="2">peptidylprolyl isomerase</fullName>
        <ecNumber evidence="2">5.2.1.8</ecNumber>
    </recommendedName>
</protein>
<name>A0A921ZF26_MANSE</name>
<evidence type="ECO:0000313" key="10">
    <source>
        <dbReference type="Proteomes" id="UP000791440"/>
    </source>
</evidence>
<evidence type="ECO:0000256" key="3">
    <source>
        <dbReference type="ARBA" id="ARBA00022737"/>
    </source>
</evidence>
<dbReference type="Gene3D" id="2.40.100.10">
    <property type="entry name" value="Cyclophilin-like"/>
    <property type="match status" value="1"/>
</dbReference>
<dbReference type="GO" id="GO:0005737">
    <property type="term" value="C:cytoplasm"/>
    <property type="evidence" value="ECO:0007669"/>
    <property type="project" value="TreeGrafter"/>
</dbReference>
<keyword evidence="10" id="KW-1185">Reference proteome</keyword>
<dbReference type="EMBL" id="JH668508">
    <property type="protein sequence ID" value="KAG6456281.1"/>
    <property type="molecule type" value="Genomic_DNA"/>
</dbReference>
<dbReference type="Pfam" id="PF00160">
    <property type="entry name" value="Pro_isomerase"/>
    <property type="match status" value="1"/>
</dbReference>
<dbReference type="FunFam" id="2.40.100.10:FF:000025">
    <property type="entry name" value="Peptidyl-prolyl cis-trans isomerase CYP19-2"/>
    <property type="match status" value="1"/>
</dbReference>
<comment type="catalytic activity">
    <reaction evidence="1">
        <text>[protein]-peptidylproline (omega=180) = [protein]-peptidylproline (omega=0)</text>
        <dbReference type="Rhea" id="RHEA:16237"/>
        <dbReference type="Rhea" id="RHEA-COMP:10747"/>
        <dbReference type="Rhea" id="RHEA-COMP:10748"/>
        <dbReference type="ChEBI" id="CHEBI:83833"/>
        <dbReference type="ChEBI" id="CHEBI:83834"/>
        <dbReference type="EC" id="5.2.1.8"/>
    </reaction>
</comment>
<dbReference type="Proteomes" id="UP000791440">
    <property type="component" value="Unassembled WGS sequence"/>
</dbReference>
<dbReference type="PROSITE" id="PS50072">
    <property type="entry name" value="CSA_PPIASE_2"/>
    <property type="match status" value="1"/>
</dbReference>
<evidence type="ECO:0000256" key="1">
    <source>
        <dbReference type="ARBA" id="ARBA00000971"/>
    </source>
</evidence>
<dbReference type="InterPro" id="IPR029000">
    <property type="entry name" value="Cyclophilin-like_dom_sf"/>
</dbReference>
<keyword evidence="5" id="KW-0697">Rotamase</keyword>
<dbReference type="PRINTS" id="PR00153">
    <property type="entry name" value="CSAPPISMRASE"/>
</dbReference>
<organism evidence="9 10">
    <name type="scientific">Manduca sexta</name>
    <name type="common">Tobacco hawkmoth</name>
    <name type="synonym">Tobacco hornworm</name>
    <dbReference type="NCBI Taxonomy" id="7130"/>
    <lineage>
        <taxon>Eukaryota</taxon>
        <taxon>Metazoa</taxon>
        <taxon>Ecdysozoa</taxon>
        <taxon>Arthropoda</taxon>
        <taxon>Hexapoda</taxon>
        <taxon>Insecta</taxon>
        <taxon>Pterygota</taxon>
        <taxon>Neoptera</taxon>
        <taxon>Endopterygota</taxon>
        <taxon>Lepidoptera</taxon>
        <taxon>Glossata</taxon>
        <taxon>Ditrysia</taxon>
        <taxon>Bombycoidea</taxon>
        <taxon>Sphingidae</taxon>
        <taxon>Sphinginae</taxon>
        <taxon>Sphingini</taxon>
        <taxon>Manduca</taxon>
    </lineage>
</organism>
<keyword evidence="6" id="KW-0413">Isomerase</keyword>
<dbReference type="InterPro" id="IPR011990">
    <property type="entry name" value="TPR-like_helical_dom_sf"/>
</dbReference>
<dbReference type="GO" id="GO:0016018">
    <property type="term" value="F:cyclosporin A binding"/>
    <property type="evidence" value="ECO:0007669"/>
    <property type="project" value="TreeGrafter"/>
</dbReference>
<dbReference type="GO" id="GO:0006457">
    <property type="term" value="P:protein folding"/>
    <property type="evidence" value="ECO:0007669"/>
    <property type="project" value="TreeGrafter"/>
</dbReference>